<name>A0ABN3ER39_9ACTN</name>
<evidence type="ECO:0000313" key="1">
    <source>
        <dbReference type="EMBL" id="GAA2266089.1"/>
    </source>
</evidence>
<dbReference type="Proteomes" id="UP001500305">
    <property type="component" value="Unassembled WGS sequence"/>
</dbReference>
<reference evidence="1 2" key="1">
    <citation type="journal article" date="2019" name="Int. J. Syst. Evol. Microbiol.">
        <title>The Global Catalogue of Microorganisms (GCM) 10K type strain sequencing project: providing services to taxonomists for standard genome sequencing and annotation.</title>
        <authorList>
            <consortium name="The Broad Institute Genomics Platform"/>
            <consortium name="The Broad Institute Genome Sequencing Center for Infectious Disease"/>
            <person name="Wu L."/>
            <person name="Ma J."/>
        </authorList>
    </citation>
    <scope>NUCLEOTIDE SEQUENCE [LARGE SCALE GENOMIC DNA]</scope>
    <source>
        <strain evidence="1 2">JCM 7356</strain>
    </source>
</reference>
<comment type="caution">
    <text evidence="1">The sequence shown here is derived from an EMBL/GenBank/DDBJ whole genome shotgun (WGS) entry which is preliminary data.</text>
</comment>
<proteinExistence type="predicted"/>
<organism evidence="1 2">
    <name type="scientific">Kitasatospora cystarginea</name>
    <dbReference type="NCBI Taxonomy" id="58350"/>
    <lineage>
        <taxon>Bacteria</taxon>
        <taxon>Bacillati</taxon>
        <taxon>Actinomycetota</taxon>
        <taxon>Actinomycetes</taxon>
        <taxon>Kitasatosporales</taxon>
        <taxon>Streptomycetaceae</taxon>
        <taxon>Kitasatospora</taxon>
    </lineage>
</organism>
<sequence length="424" mass="45957">MTDVRYTDVQHIDLPFGPPAGGWTDESALAAVAGALGLSVGDEILDGGSPARVYRAGTASGEALVVKVLVAGDGVVDGHDLTSFRHKLRQIELIRAGAPRLAAHYLPIVHALDGDTWSACTTPYYASEDLAAPLRGPSDGAETFFRRYTAVVRALVLDGYAVHAVPAPAGHLAAITVGRFLRRLPVLRGALPAELLDADRFVVNGVPCDAPRLVLDRLTARHSDRLARMAPVRLMLPAHGDANTRNLLLRELPGTDAEFRIIDPRGATDPWDPVYDLAKTLFSLSVWDPGLRLGFSVRRSGRGEYEVGFRQQVFPGYRAAIHRFLPFLRATDGLAELFEDDPHWLERLLLLHDLHVLAEAPCRLSDPKPKPDVRGANSTPTELALGHYLLGALLINDLDVQLGRPGELDADRHLALVADHLPGG</sequence>
<dbReference type="RefSeq" id="WP_344639544.1">
    <property type="nucleotide sequence ID" value="NZ_BAAATR010000033.1"/>
</dbReference>
<protein>
    <recommendedName>
        <fullName evidence="3">Aminoglycoside phosphotransferase domain-containing protein</fullName>
    </recommendedName>
</protein>
<keyword evidence="2" id="KW-1185">Reference proteome</keyword>
<evidence type="ECO:0000313" key="2">
    <source>
        <dbReference type="Proteomes" id="UP001500305"/>
    </source>
</evidence>
<accession>A0ABN3ER39</accession>
<dbReference type="SUPFAM" id="SSF56112">
    <property type="entry name" value="Protein kinase-like (PK-like)"/>
    <property type="match status" value="1"/>
</dbReference>
<evidence type="ECO:0008006" key="3">
    <source>
        <dbReference type="Google" id="ProtNLM"/>
    </source>
</evidence>
<dbReference type="EMBL" id="BAAATR010000033">
    <property type="protein sequence ID" value="GAA2266089.1"/>
    <property type="molecule type" value="Genomic_DNA"/>
</dbReference>
<gene>
    <name evidence="1" type="ORF">GCM10010430_58840</name>
</gene>
<dbReference type="InterPro" id="IPR011009">
    <property type="entry name" value="Kinase-like_dom_sf"/>
</dbReference>